<feature type="region of interest" description="Disordered" evidence="2">
    <location>
        <begin position="382"/>
        <end position="406"/>
    </location>
</feature>
<dbReference type="InterPro" id="IPR008979">
    <property type="entry name" value="Galactose-bd-like_sf"/>
</dbReference>
<evidence type="ECO:0000256" key="1">
    <source>
        <dbReference type="ARBA" id="ARBA00022801"/>
    </source>
</evidence>
<gene>
    <name evidence="4" type="ORF">AKJ09_06256</name>
</gene>
<dbReference type="EMBL" id="CP012333">
    <property type="protein sequence ID" value="AKU99592.1"/>
    <property type="molecule type" value="Genomic_DNA"/>
</dbReference>
<dbReference type="Gene3D" id="2.60.120.260">
    <property type="entry name" value="Galactose-binding domain-like"/>
    <property type="match status" value="1"/>
</dbReference>
<evidence type="ECO:0000313" key="5">
    <source>
        <dbReference type="Proteomes" id="UP000064967"/>
    </source>
</evidence>
<dbReference type="PATRIC" id="fig|1391654.3.peg.6341"/>
<reference evidence="4 5" key="1">
    <citation type="submission" date="2015-08" db="EMBL/GenBank/DDBJ databases">
        <authorList>
            <person name="Babu N.S."/>
            <person name="Beckwith C.J."/>
            <person name="Beseler K.G."/>
            <person name="Brison A."/>
            <person name="Carone J.V."/>
            <person name="Caskin T.P."/>
            <person name="Diamond M."/>
            <person name="Durham M.E."/>
            <person name="Foxe J.M."/>
            <person name="Go M."/>
            <person name="Henderson B.A."/>
            <person name="Jones I.B."/>
            <person name="McGettigan J.A."/>
            <person name="Micheletti S.J."/>
            <person name="Nasrallah M.E."/>
            <person name="Ortiz D."/>
            <person name="Piller C.R."/>
            <person name="Privatt S.R."/>
            <person name="Schneider S.L."/>
            <person name="Sharp S."/>
            <person name="Smith T.C."/>
            <person name="Stanton J.D."/>
            <person name="Ullery H.E."/>
            <person name="Wilson R.J."/>
            <person name="Serrano M.G."/>
            <person name="Buck G."/>
            <person name="Lee V."/>
            <person name="Wang Y."/>
            <person name="Carvalho R."/>
            <person name="Voegtly L."/>
            <person name="Shi R."/>
            <person name="Duckworth R."/>
            <person name="Johnson A."/>
            <person name="Loviza R."/>
            <person name="Walstead R."/>
            <person name="Shah Z."/>
            <person name="Kiflezghi M."/>
            <person name="Wade K."/>
            <person name="Ball S.L."/>
            <person name="Bradley K.W."/>
            <person name="Asai D.J."/>
            <person name="Bowman C.A."/>
            <person name="Russell D.A."/>
            <person name="Pope W.H."/>
            <person name="Jacobs-Sera D."/>
            <person name="Hendrix R.W."/>
            <person name="Hatfull G.F."/>
        </authorList>
    </citation>
    <scope>NUCLEOTIDE SEQUENCE [LARGE SCALE GENOMIC DNA]</scope>
    <source>
        <strain evidence="4 5">DSM 27648</strain>
    </source>
</reference>
<dbReference type="GO" id="GO:0008239">
    <property type="term" value="F:dipeptidyl-peptidase activity"/>
    <property type="evidence" value="ECO:0007669"/>
    <property type="project" value="InterPro"/>
</dbReference>
<keyword evidence="1 4" id="KW-0378">Hydrolase</keyword>
<dbReference type="Pfam" id="PF02129">
    <property type="entry name" value="Peptidase_S15"/>
    <property type="match status" value="1"/>
</dbReference>
<organism evidence="4 5">
    <name type="scientific">Labilithrix luteola</name>
    <dbReference type="NCBI Taxonomy" id="1391654"/>
    <lineage>
        <taxon>Bacteria</taxon>
        <taxon>Pseudomonadati</taxon>
        <taxon>Myxococcota</taxon>
        <taxon>Polyangia</taxon>
        <taxon>Polyangiales</taxon>
        <taxon>Labilitrichaceae</taxon>
        <taxon>Labilithrix</taxon>
    </lineage>
</organism>
<protein>
    <submittedName>
        <fullName evidence="4">Hydrolase, CocE/NonD family</fullName>
    </submittedName>
</protein>
<keyword evidence="5" id="KW-1185">Reference proteome</keyword>
<dbReference type="InterPro" id="IPR000383">
    <property type="entry name" value="Xaa-Pro-like_dom"/>
</dbReference>
<sequence length="587" mass="64187">MNPAEILSQFDVEAPCRDGVVLRCNVTRPAGEGRHPVILVRTPYGKDGSRSDPLLDAVGLAREGFVVVLQDVRQRGRSGGDGDFVPFVHEADDGADTVEWAAALPFSNGHVFTVGPSYLGFTQWALATRNPESLRAIAPSQSPSSPWRSTFYRGGVFELGAMVPLFMSFGLDMLMRRHAKNLSALQTSLGGLVAHLDGLTNGAFENLPVSEFAGLTGDDVGRALLDMLAARGERTPMVRALVEAQSYESVKVPALITGSWYDFFCQAAIDQFVGIRKHGGSERARQRSRLVMGPWTHASQSAIHGEVHFGLRGAPSMFGQGGLRAETLRFFREQLEDDPKPTAPVKIFVMGANVWRDEWEWPIARTRFVPWYFGSEGRANGRHGDGSLGPEQHPSPSDRFVYDPASPVPTWGGSNVGASELPGPRDQRLVEDRTDVLVYTSAPLAEPLEVTGTAVVELWASSSALDTDFVARLVDVAPDGTALAVAEGILRGRYRDNPEQLDVEVPLEPGVPTLFRIELTPTSNLFRAGHRLRVDVTSSCFPRWERNLNVWDARNATLADAQIASQQIFHDEAHPSRIILPVVPPRS</sequence>
<evidence type="ECO:0000313" key="4">
    <source>
        <dbReference type="EMBL" id="AKU99592.1"/>
    </source>
</evidence>
<dbReference type="AlphaFoldDB" id="A0A0K1Q1H8"/>
<dbReference type="InterPro" id="IPR005674">
    <property type="entry name" value="CocE/Ser_esterase"/>
</dbReference>
<dbReference type="Proteomes" id="UP000064967">
    <property type="component" value="Chromosome"/>
</dbReference>
<dbReference type="PANTHER" id="PTHR43056">
    <property type="entry name" value="PEPTIDASE S9 PROLYL OLIGOPEPTIDASE"/>
    <property type="match status" value="1"/>
</dbReference>
<dbReference type="SMART" id="SM00939">
    <property type="entry name" value="PepX_C"/>
    <property type="match status" value="1"/>
</dbReference>
<dbReference type="RefSeq" id="WP_169927946.1">
    <property type="nucleotide sequence ID" value="NZ_CP012333.1"/>
</dbReference>
<dbReference type="Gene3D" id="3.40.50.1820">
    <property type="entry name" value="alpha/beta hydrolase"/>
    <property type="match status" value="1"/>
</dbReference>
<accession>A0A0K1Q1H8</accession>
<proteinExistence type="predicted"/>
<name>A0A0K1Q1H8_9BACT</name>
<dbReference type="KEGG" id="llu:AKJ09_06256"/>
<evidence type="ECO:0000259" key="3">
    <source>
        <dbReference type="SMART" id="SM00939"/>
    </source>
</evidence>
<evidence type="ECO:0000256" key="2">
    <source>
        <dbReference type="SAM" id="MobiDB-lite"/>
    </source>
</evidence>
<dbReference type="Pfam" id="PF08530">
    <property type="entry name" value="PepX_C"/>
    <property type="match status" value="1"/>
</dbReference>
<dbReference type="Gene3D" id="1.10.3020.10">
    <property type="entry name" value="alpha-amino acid ester hydrolase ( Helical cap domain)"/>
    <property type="match status" value="1"/>
</dbReference>
<dbReference type="InterPro" id="IPR050585">
    <property type="entry name" value="Xaa-Pro_dipeptidyl-ppase/CocE"/>
</dbReference>
<feature type="domain" description="Xaa-Pro dipeptidyl-peptidase C-terminal" evidence="3">
    <location>
        <begin position="328"/>
        <end position="579"/>
    </location>
</feature>
<dbReference type="STRING" id="1391654.AKJ09_06256"/>
<dbReference type="NCBIfam" id="TIGR00976">
    <property type="entry name" value="CocE_NonD"/>
    <property type="match status" value="1"/>
</dbReference>
<dbReference type="InterPro" id="IPR013736">
    <property type="entry name" value="Xaa-Pro_dipept_C"/>
</dbReference>
<dbReference type="InterPro" id="IPR029058">
    <property type="entry name" value="AB_hydrolase_fold"/>
</dbReference>
<dbReference type="PANTHER" id="PTHR43056:SF10">
    <property type="entry name" value="COCE_NOND FAMILY, PUTATIVE (AFU_ORTHOLOGUE AFUA_7G00600)-RELATED"/>
    <property type="match status" value="1"/>
</dbReference>
<dbReference type="SUPFAM" id="SSF49785">
    <property type="entry name" value="Galactose-binding domain-like"/>
    <property type="match status" value="1"/>
</dbReference>
<dbReference type="SUPFAM" id="SSF53474">
    <property type="entry name" value="alpha/beta-Hydrolases"/>
    <property type="match status" value="1"/>
</dbReference>